<dbReference type="EMBL" id="CABFWN010000002">
    <property type="protein sequence ID" value="VUG17577.1"/>
    <property type="molecule type" value="Genomic_DNA"/>
</dbReference>
<feature type="compositionally biased region" description="Acidic residues" evidence="4">
    <location>
        <begin position="23"/>
        <end position="38"/>
    </location>
</feature>
<dbReference type="InterPro" id="IPR011421">
    <property type="entry name" value="BCNT-C"/>
</dbReference>
<organism evidence="6 7">
    <name type="scientific">Dekkera bruxellensis</name>
    <name type="common">Brettanomyces custersii</name>
    <dbReference type="NCBI Taxonomy" id="5007"/>
    <lineage>
        <taxon>Eukaryota</taxon>
        <taxon>Fungi</taxon>
        <taxon>Dikarya</taxon>
        <taxon>Ascomycota</taxon>
        <taxon>Saccharomycotina</taxon>
        <taxon>Pichiomycetes</taxon>
        <taxon>Pichiales</taxon>
        <taxon>Pichiaceae</taxon>
        <taxon>Brettanomyces</taxon>
    </lineage>
</organism>
<dbReference type="InterPro" id="IPR027124">
    <property type="entry name" value="Swc5/CFDP1/2"/>
</dbReference>
<evidence type="ECO:0000313" key="6">
    <source>
        <dbReference type="EMBL" id="VUG17577.1"/>
    </source>
</evidence>
<evidence type="ECO:0000256" key="4">
    <source>
        <dbReference type="SAM" id="MobiDB-lite"/>
    </source>
</evidence>
<reference evidence="6 7" key="1">
    <citation type="submission" date="2019-07" db="EMBL/GenBank/DDBJ databases">
        <authorList>
            <person name="Friedrich A."/>
            <person name="Schacherer J."/>
        </authorList>
    </citation>
    <scope>NUCLEOTIDE SEQUENCE [LARGE SCALE GENOMIC DNA]</scope>
</reference>
<comment type="similarity">
    <text evidence="1">Belongs to the SWC5 family.</text>
</comment>
<keyword evidence="7" id="KW-1185">Reference proteome</keyword>
<name>A0A7D9CWN0_DEKBR</name>
<feature type="region of interest" description="Disordered" evidence="4">
    <location>
        <begin position="1"/>
        <end position="121"/>
    </location>
</feature>
<dbReference type="GO" id="GO:0000812">
    <property type="term" value="C:Swr1 complex"/>
    <property type="evidence" value="ECO:0007669"/>
    <property type="project" value="TreeGrafter"/>
</dbReference>
<accession>A0A7D9CWN0</accession>
<feature type="region of interest" description="Disordered" evidence="4">
    <location>
        <begin position="138"/>
        <end position="176"/>
    </location>
</feature>
<protein>
    <recommendedName>
        <fullName evidence="2">SWR1-complex protein 5</fullName>
    </recommendedName>
</protein>
<evidence type="ECO:0000259" key="5">
    <source>
        <dbReference type="PROSITE" id="PS51279"/>
    </source>
</evidence>
<dbReference type="AlphaFoldDB" id="A0A7D9CWN0"/>
<evidence type="ECO:0000256" key="1">
    <source>
        <dbReference type="ARBA" id="ARBA00010465"/>
    </source>
</evidence>
<proteinExistence type="inferred from homology"/>
<sequence>MTFTSRSTARTKEDANLDRNFDAEEDDVEYNESEDEDYDPTKDNSEDNNSQSHDINQRVKGSSEQEDITEDDRKEMKKYKMIESSNGGLVKTRHQREQEIERSKNEKWQHSMNKSKKGGSLDIDSIWAELQGKSHEVLARKRSPSLDSTVETNVSSNIKTQRVSAPSPAKEPPRKIKIKRTYEFAGKVVTEEKWVDSSSQEARAQLNSLKLEGVSKNSADKPKSAPKRKLNSQRQHPNLRRKRRRPGLLEAVINGSSAAKISTLEKSRLDWAKYVDKEKIHEELKYKNKAGYLDNQDFLNRVNTRQDTLYRDAKADARKKQ</sequence>
<dbReference type="Pfam" id="PF07572">
    <property type="entry name" value="BCNT"/>
    <property type="match status" value="1"/>
</dbReference>
<evidence type="ECO:0000256" key="2">
    <source>
        <dbReference type="ARBA" id="ARBA00019138"/>
    </source>
</evidence>
<feature type="compositionally biased region" description="Basic and acidic residues" evidence="4">
    <location>
        <begin position="71"/>
        <end position="81"/>
    </location>
</feature>
<dbReference type="PROSITE" id="PS51279">
    <property type="entry name" value="BCNT_C"/>
    <property type="match status" value="1"/>
</dbReference>
<evidence type="ECO:0000256" key="3">
    <source>
        <dbReference type="ARBA" id="ARBA00025222"/>
    </source>
</evidence>
<comment type="function">
    <text evidence="3">Component of the SWR1 complex which mediates the ATP-dependent exchange of histone H2A for the H2A variant HZT1 leading to transcriptional regulation of selected genes by chromatin remodeling. Involved in chromosome stability.</text>
</comment>
<feature type="compositionally biased region" description="Basic and acidic residues" evidence="4">
    <location>
        <begin position="95"/>
        <end position="109"/>
    </location>
</feature>
<dbReference type="Proteomes" id="UP000478008">
    <property type="component" value="Unassembled WGS sequence"/>
</dbReference>
<gene>
    <name evidence="6" type="primary">SWC5</name>
    <name evidence="6" type="ORF">DEBR0S2_10836G</name>
</gene>
<dbReference type="PANTHER" id="PTHR48407:SF1">
    <property type="entry name" value="CRANIOFACIAL DEVELOPMENT PROTEIN 1"/>
    <property type="match status" value="1"/>
</dbReference>
<feature type="region of interest" description="Disordered" evidence="4">
    <location>
        <begin position="207"/>
        <end position="251"/>
    </location>
</feature>
<feature type="compositionally biased region" description="Polar residues" evidence="4">
    <location>
        <begin position="145"/>
        <end position="164"/>
    </location>
</feature>
<dbReference type="PANTHER" id="PTHR48407">
    <property type="entry name" value="CRANIOFACIAL DEVELOPMENT PROTEIN 1"/>
    <property type="match status" value="1"/>
</dbReference>
<feature type="domain" description="BCNT-C" evidence="5">
    <location>
        <begin position="243"/>
        <end position="320"/>
    </location>
</feature>
<feature type="compositionally biased region" description="Basic and acidic residues" evidence="4">
    <location>
        <begin position="10"/>
        <end position="22"/>
    </location>
</feature>
<evidence type="ECO:0000313" key="7">
    <source>
        <dbReference type="Proteomes" id="UP000478008"/>
    </source>
</evidence>
<feature type="compositionally biased region" description="Basic residues" evidence="4">
    <location>
        <begin position="224"/>
        <end position="246"/>
    </location>
</feature>